<evidence type="ECO:0008006" key="3">
    <source>
        <dbReference type="Google" id="ProtNLM"/>
    </source>
</evidence>
<accession>A0A7N2N0P5</accession>
<dbReference type="Proteomes" id="UP000594261">
    <property type="component" value="Chromosome 11"/>
</dbReference>
<keyword evidence="2" id="KW-1185">Reference proteome</keyword>
<organism evidence="1 2">
    <name type="scientific">Quercus lobata</name>
    <name type="common">Valley oak</name>
    <dbReference type="NCBI Taxonomy" id="97700"/>
    <lineage>
        <taxon>Eukaryota</taxon>
        <taxon>Viridiplantae</taxon>
        <taxon>Streptophyta</taxon>
        <taxon>Embryophyta</taxon>
        <taxon>Tracheophyta</taxon>
        <taxon>Spermatophyta</taxon>
        <taxon>Magnoliopsida</taxon>
        <taxon>eudicotyledons</taxon>
        <taxon>Gunneridae</taxon>
        <taxon>Pentapetalae</taxon>
        <taxon>rosids</taxon>
        <taxon>fabids</taxon>
        <taxon>Fagales</taxon>
        <taxon>Fagaceae</taxon>
        <taxon>Quercus</taxon>
    </lineage>
</organism>
<dbReference type="InParanoid" id="A0A7N2N0P5"/>
<proteinExistence type="predicted"/>
<reference evidence="1" key="2">
    <citation type="submission" date="2021-01" db="UniProtKB">
        <authorList>
            <consortium name="EnsemblPlants"/>
        </authorList>
    </citation>
    <scope>IDENTIFICATION</scope>
</reference>
<sequence>MKLVTLMKLVALRFVHRKIHWKKWEILCQPKSKGGLGFRELGKFNEVMLGKQVWRLVHDTDSLFFRVFKAKYFPTGTIFDAKTGRVLSPVSILSEEAIVDQLIDRDSRWWNSALVDSIFFPSEAQLIKYIPVCLSAQRDFLLWPHSRTDGRRKFWNSLWKLNVPNKGQFVRELLELVVCSSLNSEVFAMVCWALWNRRNKMRVGEVVWPLTQVVGIARHHLQEFQQVRRYPSKKIRAQRPRWKPPDTGWVKANFDGAIF</sequence>
<evidence type="ECO:0000313" key="1">
    <source>
        <dbReference type="EnsemblPlants" id="QL11p052886:mrna"/>
    </source>
</evidence>
<protein>
    <recommendedName>
        <fullName evidence="3">Reverse transcriptase zinc-binding domain-containing protein</fullName>
    </recommendedName>
</protein>
<dbReference type="EMBL" id="LRBV02000011">
    <property type="status" value="NOT_ANNOTATED_CDS"/>
    <property type="molecule type" value="Genomic_DNA"/>
</dbReference>
<reference evidence="1 2" key="1">
    <citation type="journal article" date="2016" name="G3 (Bethesda)">
        <title>First Draft Assembly and Annotation of the Genome of a California Endemic Oak Quercus lobata Nee (Fagaceae).</title>
        <authorList>
            <person name="Sork V.L."/>
            <person name="Fitz-Gibbon S.T."/>
            <person name="Puiu D."/>
            <person name="Crepeau M."/>
            <person name="Gugger P.F."/>
            <person name="Sherman R."/>
            <person name="Stevens K."/>
            <person name="Langley C.H."/>
            <person name="Pellegrini M."/>
            <person name="Salzberg S.L."/>
        </authorList>
    </citation>
    <scope>NUCLEOTIDE SEQUENCE [LARGE SCALE GENOMIC DNA]</scope>
    <source>
        <strain evidence="1 2">cv. SW786</strain>
    </source>
</reference>
<dbReference type="Gramene" id="QL11p052886:mrna">
    <property type="protein sequence ID" value="QL11p052886:mrna"/>
    <property type="gene ID" value="QL11p052886"/>
</dbReference>
<dbReference type="EnsemblPlants" id="QL11p052886:mrna">
    <property type="protein sequence ID" value="QL11p052886:mrna"/>
    <property type="gene ID" value="QL11p052886"/>
</dbReference>
<name>A0A7N2N0P5_QUELO</name>
<evidence type="ECO:0000313" key="2">
    <source>
        <dbReference type="Proteomes" id="UP000594261"/>
    </source>
</evidence>
<dbReference type="AlphaFoldDB" id="A0A7N2N0P5"/>